<sequence>MDSSEHTTRTGRDWSAIAFDWNRARAFLVTAEEGSLSAAARALKMSQPTLGRQVTGFEEELGVTLFDRGPRGLSLTPTGLALLEHMRRMGEAALEVTLTASGQAQALDGLVSVSVSELVAANYMPPVLKALRETAPQLQVELVVTNDPSDLRRREADVAIRSFRPTQPDLIARKLCEEEVHLYAEKDYAEGLAPDLSNAAFIGYDTGPRLRQALAALGLDVAPERFLTLSNSHLVVMDLVRAGLGVGILPDRVAARDGDLVRVGSYPPLSHALWAVAHHELRTSARIRVLFDALVQNITS</sequence>
<dbReference type="PANTHER" id="PTHR30537">
    <property type="entry name" value="HTH-TYPE TRANSCRIPTIONAL REGULATOR"/>
    <property type="match status" value="1"/>
</dbReference>
<proteinExistence type="inferred from homology"/>
<dbReference type="InterPro" id="IPR000847">
    <property type="entry name" value="LysR_HTH_N"/>
</dbReference>
<dbReference type="FunFam" id="1.10.10.10:FF:000001">
    <property type="entry name" value="LysR family transcriptional regulator"/>
    <property type="match status" value="1"/>
</dbReference>
<evidence type="ECO:0000313" key="6">
    <source>
        <dbReference type="EMBL" id="SFI50424.1"/>
    </source>
</evidence>
<dbReference type="InterPro" id="IPR036390">
    <property type="entry name" value="WH_DNA-bd_sf"/>
</dbReference>
<dbReference type="InterPro" id="IPR058163">
    <property type="entry name" value="LysR-type_TF_proteobact-type"/>
</dbReference>
<evidence type="ECO:0000313" key="7">
    <source>
        <dbReference type="Proteomes" id="UP000199630"/>
    </source>
</evidence>
<dbReference type="RefSeq" id="WP_090055574.1">
    <property type="nucleotide sequence ID" value="NZ_FORH01000001.1"/>
</dbReference>
<keyword evidence="4" id="KW-0804">Transcription</keyword>
<dbReference type="SUPFAM" id="SSF46785">
    <property type="entry name" value="Winged helix' DNA-binding domain"/>
    <property type="match status" value="1"/>
</dbReference>
<dbReference type="GO" id="GO:0043565">
    <property type="term" value="F:sequence-specific DNA binding"/>
    <property type="evidence" value="ECO:0007669"/>
    <property type="project" value="TreeGrafter"/>
</dbReference>
<dbReference type="PROSITE" id="PS50931">
    <property type="entry name" value="HTH_LYSR"/>
    <property type="match status" value="1"/>
</dbReference>
<name>A0A1I3IR29_9RHOB</name>
<dbReference type="STRING" id="588602.SAMN04487991_0108"/>
<dbReference type="Pfam" id="PF00126">
    <property type="entry name" value="HTH_1"/>
    <property type="match status" value="1"/>
</dbReference>
<dbReference type="Proteomes" id="UP000199630">
    <property type="component" value="Unassembled WGS sequence"/>
</dbReference>
<protein>
    <submittedName>
        <fullName evidence="6">Transcriptional regulator, LysR family</fullName>
    </submittedName>
</protein>
<accession>A0A1I3IR29</accession>
<dbReference type="GO" id="GO:0006351">
    <property type="term" value="P:DNA-templated transcription"/>
    <property type="evidence" value="ECO:0007669"/>
    <property type="project" value="TreeGrafter"/>
</dbReference>
<evidence type="ECO:0000256" key="2">
    <source>
        <dbReference type="ARBA" id="ARBA00023015"/>
    </source>
</evidence>
<dbReference type="Gene3D" id="1.10.10.10">
    <property type="entry name" value="Winged helix-like DNA-binding domain superfamily/Winged helix DNA-binding domain"/>
    <property type="match status" value="1"/>
</dbReference>
<dbReference type="PRINTS" id="PR00039">
    <property type="entry name" value="HTHLYSR"/>
</dbReference>
<dbReference type="AlphaFoldDB" id="A0A1I3IR29"/>
<dbReference type="GO" id="GO:0003700">
    <property type="term" value="F:DNA-binding transcription factor activity"/>
    <property type="evidence" value="ECO:0007669"/>
    <property type="project" value="InterPro"/>
</dbReference>
<reference evidence="7" key="1">
    <citation type="submission" date="2016-10" db="EMBL/GenBank/DDBJ databases">
        <authorList>
            <person name="Varghese N."/>
            <person name="Submissions S."/>
        </authorList>
    </citation>
    <scope>NUCLEOTIDE SEQUENCE [LARGE SCALE GENOMIC DNA]</scope>
    <source>
        <strain evidence="7">DSM 26471</strain>
    </source>
</reference>
<dbReference type="EMBL" id="FORH01000001">
    <property type="protein sequence ID" value="SFI50424.1"/>
    <property type="molecule type" value="Genomic_DNA"/>
</dbReference>
<dbReference type="PANTHER" id="PTHR30537:SF3">
    <property type="entry name" value="TRANSCRIPTIONAL REGULATORY PROTEIN"/>
    <property type="match status" value="1"/>
</dbReference>
<dbReference type="SUPFAM" id="SSF53850">
    <property type="entry name" value="Periplasmic binding protein-like II"/>
    <property type="match status" value="1"/>
</dbReference>
<keyword evidence="3" id="KW-0238">DNA-binding</keyword>
<comment type="similarity">
    <text evidence="1">Belongs to the LysR transcriptional regulatory family.</text>
</comment>
<evidence type="ECO:0000256" key="3">
    <source>
        <dbReference type="ARBA" id="ARBA00023125"/>
    </source>
</evidence>
<evidence type="ECO:0000256" key="4">
    <source>
        <dbReference type="ARBA" id="ARBA00023163"/>
    </source>
</evidence>
<dbReference type="Pfam" id="PF03466">
    <property type="entry name" value="LysR_substrate"/>
    <property type="match status" value="1"/>
</dbReference>
<gene>
    <name evidence="6" type="ORF">SAMN04487991_0108</name>
</gene>
<dbReference type="Gene3D" id="3.40.190.290">
    <property type="match status" value="1"/>
</dbReference>
<dbReference type="InterPro" id="IPR005119">
    <property type="entry name" value="LysR_subst-bd"/>
</dbReference>
<organism evidence="6 7">
    <name type="scientific">Celeribacter neptunius</name>
    <dbReference type="NCBI Taxonomy" id="588602"/>
    <lineage>
        <taxon>Bacteria</taxon>
        <taxon>Pseudomonadati</taxon>
        <taxon>Pseudomonadota</taxon>
        <taxon>Alphaproteobacteria</taxon>
        <taxon>Rhodobacterales</taxon>
        <taxon>Roseobacteraceae</taxon>
        <taxon>Celeribacter</taxon>
    </lineage>
</organism>
<dbReference type="OrthoDB" id="9798121at2"/>
<evidence type="ECO:0000256" key="1">
    <source>
        <dbReference type="ARBA" id="ARBA00009437"/>
    </source>
</evidence>
<keyword evidence="2" id="KW-0805">Transcription regulation</keyword>
<keyword evidence="7" id="KW-1185">Reference proteome</keyword>
<feature type="domain" description="HTH lysR-type" evidence="5">
    <location>
        <begin position="19"/>
        <end position="76"/>
    </location>
</feature>
<dbReference type="InterPro" id="IPR036388">
    <property type="entry name" value="WH-like_DNA-bd_sf"/>
</dbReference>
<evidence type="ECO:0000259" key="5">
    <source>
        <dbReference type="PROSITE" id="PS50931"/>
    </source>
</evidence>